<evidence type="ECO:0000313" key="2">
    <source>
        <dbReference type="EMBL" id="QQQ18325.1"/>
    </source>
</evidence>
<organism evidence="2 3">
    <name type="scientific">Brevundimonas vitisensis</name>
    <dbReference type="NCBI Taxonomy" id="2800818"/>
    <lineage>
        <taxon>Bacteria</taxon>
        <taxon>Pseudomonadati</taxon>
        <taxon>Pseudomonadota</taxon>
        <taxon>Alphaproteobacteria</taxon>
        <taxon>Caulobacterales</taxon>
        <taxon>Caulobacteraceae</taxon>
        <taxon>Brevundimonas</taxon>
    </lineage>
</organism>
<dbReference type="RefSeq" id="WP_201102696.1">
    <property type="nucleotide sequence ID" value="NZ_CP067977.1"/>
</dbReference>
<proteinExistence type="predicted"/>
<reference evidence="2 3" key="1">
    <citation type="submission" date="2021-01" db="EMBL/GenBank/DDBJ databases">
        <title>Brevundimonas vitis sp. nov., an bacterium isolated from grape (Vitis vinifera).</title>
        <authorList>
            <person name="Jiang L."/>
            <person name="Lee J."/>
        </authorList>
    </citation>
    <scope>NUCLEOTIDE SEQUENCE [LARGE SCALE GENOMIC DNA]</scope>
    <source>
        <strain evidence="2 3">GRTSA-9</strain>
    </source>
</reference>
<dbReference type="Proteomes" id="UP000595448">
    <property type="component" value="Chromosome"/>
</dbReference>
<sequence length="73" mass="7995">MTNEQLAAQLKDDCDRAGDGERVVTIHLFGIRHATDLKGRNLREIATLAGIPVDYGTEIGKGVKLASYVDIKR</sequence>
<accession>A0ABX7BLK7</accession>
<name>A0ABX7BLK7_9CAUL</name>
<gene>
    <name evidence="2" type="ORF">JIP62_13675</name>
</gene>
<dbReference type="EMBL" id="CP067977">
    <property type="protein sequence ID" value="QQQ18325.1"/>
    <property type="molecule type" value="Genomic_DNA"/>
</dbReference>
<dbReference type="Pfam" id="PF24718">
    <property type="entry name" value="HTH_73"/>
    <property type="match status" value="1"/>
</dbReference>
<evidence type="ECO:0000313" key="3">
    <source>
        <dbReference type="Proteomes" id="UP000595448"/>
    </source>
</evidence>
<protein>
    <recommendedName>
        <fullName evidence="1">HTH-like domain-containing protein</fullName>
    </recommendedName>
</protein>
<keyword evidence="3" id="KW-1185">Reference proteome</keyword>
<dbReference type="InterPro" id="IPR056975">
    <property type="entry name" value="HTH_73"/>
</dbReference>
<feature type="domain" description="HTH-like" evidence="1">
    <location>
        <begin position="2"/>
        <end position="72"/>
    </location>
</feature>
<evidence type="ECO:0000259" key="1">
    <source>
        <dbReference type="Pfam" id="PF24718"/>
    </source>
</evidence>